<name>A0ABW4RGW6_9BACL</name>
<dbReference type="CDD" id="cd06259">
    <property type="entry name" value="YdcF-like"/>
    <property type="match status" value="1"/>
</dbReference>
<feature type="transmembrane region" description="Helical" evidence="1">
    <location>
        <begin position="37"/>
        <end position="61"/>
    </location>
</feature>
<evidence type="ECO:0000256" key="1">
    <source>
        <dbReference type="SAM" id="Phobius"/>
    </source>
</evidence>
<dbReference type="Pfam" id="PF02698">
    <property type="entry name" value="DUF218"/>
    <property type="match status" value="1"/>
</dbReference>
<accession>A0ABW4RGW6</accession>
<dbReference type="InterPro" id="IPR051599">
    <property type="entry name" value="Cell_Envelope_Assoc"/>
</dbReference>
<sequence>MLYIIKFLYSFLLPPGLFILLLLAVSLWLWMKRQPRQTFVLFMINLLLYASMTPFVSDALIGSLEHKYMPPATIQNDVIVVLGGGATSGTPDIDGEGNLSGAAGNRLITAMRLYRHTGLPIIFSGGQVFADSGNEANIARRQLIGMGVAPQDVYAENRSLNTAQNADNTAQLLKQHGWSKPLLITSAFHMPRSVMEFHRAGMNVQPYPTDYWVSQPGSLYAGKFSPSGSAISSTGTACKEYIGMLAIWVKSLV</sequence>
<feature type="transmembrane region" description="Helical" evidence="1">
    <location>
        <begin position="7"/>
        <end position="31"/>
    </location>
</feature>
<reference evidence="4" key="1">
    <citation type="journal article" date="2019" name="Int. J. Syst. Evol. Microbiol.">
        <title>The Global Catalogue of Microorganisms (GCM) 10K type strain sequencing project: providing services to taxonomists for standard genome sequencing and annotation.</title>
        <authorList>
            <consortium name="The Broad Institute Genomics Platform"/>
            <consortium name="The Broad Institute Genome Sequencing Center for Infectious Disease"/>
            <person name="Wu L."/>
            <person name="Ma J."/>
        </authorList>
    </citation>
    <scope>NUCLEOTIDE SEQUENCE [LARGE SCALE GENOMIC DNA]</scope>
    <source>
        <strain evidence="4">CCUG 54950</strain>
    </source>
</reference>
<dbReference type="Gene3D" id="3.40.50.620">
    <property type="entry name" value="HUPs"/>
    <property type="match status" value="1"/>
</dbReference>
<feature type="domain" description="DUF218" evidence="2">
    <location>
        <begin position="77"/>
        <end position="243"/>
    </location>
</feature>
<dbReference type="PANTHER" id="PTHR30336">
    <property type="entry name" value="INNER MEMBRANE PROTEIN, PROBABLE PERMEASE"/>
    <property type="match status" value="1"/>
</dbReference>
<proteinExistence type="predicted"/>
<evidence type="ECO:0000313" key="4">
    <source>
        <dbReference type="Proteomes" id="UP001597233"/>
    </source>
</evidence>
<dbReference type="InterPro" id="IPR003848">
    <property type="entry name" value="DUF218"/>
</dbReference>
<dbReference type="RefSeq" id="WP_347325813.1">
    <property type="nucleotide sequence ID" value="NZ_JBCGUH010000007.1"/>
</dbReference>
<keyword evidence="4" id="KW-1185">Reference proteome</keyword>
<organism evidence="3 4">
    <name type="scientific">Paenibacillus wenxiniae</name>
    <dbReference type="NCBI Taxonomy" id="1636843"/>
    <lineage>
        <taxon>Bacteria</taxon>
        <taxon>Bacillati</taxon>
        <taxon>Bacillota</taxon>
        <taxon>Bacilli</taxon>
        <taxon>Bacillales</taxon>
        <taxon>Paenibacillaceae</taxon>
        <taxon>Paenibacillus</taxon>
    </lineage>
</organism>
<protein>
    <submittedName>
        <fullName evidence="3">YdcF family protein</fullName>
    </submittedName>
</protein>
<keyword evidence="1" id="KW-0472">Membrane</keyword>
<dbReference type="Proteomes" id="UP001597233">
    <property type="component" value="Unassembled WGS sequence"/>
</dbReference>
<dbReference type="InterPro" id="IPR014729">
    <property type="entry name" value="Rossmann-like_a/b/a_fold"/>
</dbReference>
<evidence type="ECO:0000259" key="2">
    <source>
        <dbReference type="Pfam" id="PF02698"/>
    </source>
</evidence>
<dbReference type="PANTHER" id="PTHR30336:SF4">
    <property type="entry name" value="ENVELOPE BIOGENESIS FACTOR ELYC"/>
    <property type="match status" value="1"/>
</dbReference>
<dbReference type="EMBL" id="JBHUEH010000011">
    <property type="protein sequence ID" value="MFD1885546.1"/>
    <property type="molecule type" value="Genomic_DNA"/>
</dbReference>
<evidence type="ECO:0000313" key="3">
    <source>
        <dbReference type="EMBL" id="MFD1885546.1"/>
    </source>
</evidence>
<gene>
    <name evidence="3" type="ORF">ACFSC9_08395</name>
</gene>
<keyword evidence="1" id="KW-1133">Transmembrane helix</keyword>
<comment type="caution">
    <text evidence="3">The sequence shown here is derived from an EMBL/GenBank/DDBJ whole genome shotgun (WGS) entry which is preliminary data.</text>
</comment>
<keyword evidence="1" id="KW-0812">Transmembrane</keyword>